<protein>
    <submittedName>
        <fullName evidence="3">Uncharacterized protein</fullName>
    </submittedName>
</protein>
<dbReference type="Proteomes" id="UP000008068">
    <property type="component" value="Unassembled WGS sequence"/>
</dbReference>
<name>G0N7E7_CAEBE</name>
<dbReference type="HOGENOM" id="CLU_472692_0_0_1"/>
<evidence type="ECO:0000256" key="2">
    <source>
        <dbReference type="SAM" id="SignalP"/>
    </source>
</evidence>
<feature type="chain" id="PRO_5003404369" evidence="2">
    <location>
        <begin position="21"/>
        <end position="577"/>
    </location>
</feature>
<evidence type="ECO:0000313" key="4">
    <source>
        <dbReference type="Proteomes" id="UP000008068"/>
    </source>
</evidence>
<feature type="region of interest" description="Disordered" evidence="1">
    <location>
        <begin position="537"/>
        <end position="557"/>
    </location>
</feature>
<sequence>MKLLINCVLICGILTVWVSAKPAPSDRIKLFMEALNKDREEMGVKIGTPIRKLIYDANLEANILDILESRNDEVLMVLKKNDVAKKTNDNSKITSEAKNLESLYFFAPDAKTIGCSITLTVSDEEEIVEYFGGCIFGEKVNIEEFEEKLIKAGLPPVSKYADLLGVEPEGSGAGTATSNEIRAKRDLSPDVRNKLIEVLNKDRQEIGKKLNIKMEIMKYNVSLERSIVWSEDDCMKSPSWFGGQHLNGNSVAREVMEEHKKNYTFRFFIPSYKTIGCSKDFKCSVTVYREVRDEVIGKTMVLRGLCIFGEAYEISKEDNDKINEADRPMPWKYGDIIGVEGSSPPEESAKDQGLVSGEAPPGKGSAAGTATSNEIRAKRDLSPDVRNKLIEVLNKDRQEIGKKLNISMEIMKYNVSLERSIVWSEDDCMKTPSFTGLSTISGDSLAREVIEKYTQGYGFFIPSYKTIGCSKDFKCKDTFDSTVIDKSMIGKNAVYRGFCIFGEEWKISDEDNIKLHEAERPLPFKYAAIIGVDGPSPPEGSAKDQGSGSGTSGPSGKGSGAESVFSLFMSLFLVFYI</sequence>
<accession>G0N7E7</accession>
<organism evidence="4">
    <name type="scientific">Caenorhabditis brenneri</name>
    <name type="common">Nematode worm</name>
    <dbReference type="NCBI Taxonomy" id="135651"/>
    <lineage>
        <taxon>Eukaryota</taxon>
        <taxon>Metazoa</taxon>
        <taxon>Ecdysozoa</taxon>
        <taxon>Nematoda</taxon>
        <taxon>Chromadorea</taxon>
        <taxon>Rhabditida</taxon>
        <taxon>Rhabditina</taxon>
        <taxon>Rhabditomorpha</taxon>
        <taxon>Rhabditoidea</taxon>
        <taxon>Rhabditidae</taxon>
        <taxon>Peloderinae</taxon>
        <taxon>Caenorhabditis</taxon>
    </lineage>
</organism>
<evidence type="ECO:0000256" key="1">
    <source>
        <dbReference type="SAM" id="MobiDB-lite"/>
    </source>
</evidence>
<reference evidence="4" key="1">
    <citation type="submission" date="2011-07" db="EMBL/GenBank/DDBJ databases">
        <authorList>
            <consortium name="Caenorhabditis brenneri Sequencing and Analysis Consortium"/>
            <person name="Wilson R.K."/>
        </authorList>
    </citation>
    <scope>NUCLEOTIDE SEQUENCE [LARGE SCALE GENOMIC DNA]</scope>
    <source>
        <strain evidence="4">PB2801</strain>
    </source>
</reference>
<gene>
    <name evidence="3" type="ORF">CAEBREN_23256</name>
</gene>
<evidence type="ECO:0000313" key="3">
    <source>
        <dbReference type="EMBL" id="EGT54693.1"/>
    </source>
</evidence>
<proteinExistence type="predicted"/>
<dbReference type="InParanoid" id="G0N7E7"/>
<dbReference type="AlphaFoldDB" id="G0N7E7"/>
<feature type="compositionally biased region" description="Gly residues" evidence="1">
    <location>
        <begin position="547"/>
        <end position="557"/>
    </location>
</feature>
<dbReference type="EMBL" id="GL379847">
    <property type="protein sequence ID" value="EGT54693.1"/>
    <property type="molecule type" value="Genomic_DNA"/>
</dbReference>
<keyword evidence="2" id="KW-0732">Signal</keyword>
<feature type="signal peptide" evidence="2">
    <location>
        <begin position="1"/>
        <end position="20"/>
    </location>
</feature>
<keyword evidence="4" id="KW-1185">Reference proteome</keyword>
<feature type="region of interest" description="Disordered" evidence="1">
    <location>
        <begin position="338"/>
        <end position="372"/>
    </location>
</feature>